<accession>A0A560K963</accession>
<protein>
    <submittedName>
        <fullName evidence="1">Uncharacterized protein</fullName>
    </submittedName>
</protein>
<keyword evidence="2" id="KW-1185">Reference proteome</keyword>
<sequence length="104" mass="11884">MRIKFGRMWGNSLTLSHSEKKARRTTDLVASVNHNSWLDRGDQRTSYGHLSRHTNQVIFVVFNALMITGKHCARLVRTISIFASHRLHGVERLALTRRGALTES</sequence>
<organism evidence="1 2">
    <name type="scientific">Bradyrhizobium sacchari</name>
    <dbReference type="NCBI Taxonomy" id="1399419"/>
    <lineage>
        <taxon>Bacteria</taxon>
        <taxon>Pseudomonadati</taxon>
        <taxon>Pseudomonadota</taxon>
        <taxon>Alphaproteobacteria</taxon>
        <taxon>Hyphomicrobiales</taxon>
        <taxon>Nitrobacteraceae</taxon>
        <taxon>Bradyrhizobium</taxon>
    </lineage>
</organism>
<proteinExistence type="predicted"/>
<gene>
    <name evidence="1" type="ORF">FBZ95_103208</name>
</gene>
<name>A0A560K963_9BRAD</name>
<dbReference type="AlphaFoldDB" id="A0A560K963"/>
<evidence type="ECO:0000313" key="1">
    <source>
        <dbReference type="EMBL" id="TWB78374.1"/>
    </source>
</evidence>
<dbReference type="Proteomes" id="UP000315914">
    <property type="component" value="Unassembled WGS sequence"/>
</dbReference>
<dbReference type="STRING" id="1399419.A5906_16360"/>
<dbReference type="EMBL" id="VITW01000003">
    <property type="protein sequence ID" value="TWB78374.1"/>
    <property type="molecule type" value="Genomic_DNA"/>
</dbReference>
<reference evidence="1 2" key="1">
    <citation type="submission" date="2019-06" db="EMBL/GenBank/DDBJ databases">
        <title>Genomic Encyclopedia of Type Strains, Phase IV (KMG-V): Genome sequencing to study the core and pangenomes of soil and plant-associated prokaryotes.</title>
        <authorList>
            <person name="Whitman W."/>
        </authorList>
    </citation>
    <scope>NUCLEOTIDE SEQUENCE [LARGE SCALE GENOMIC DNA]</scope>
    <source>
        <strain evidence="1 2">BR 10556</strain>
    </source>
</reference>
<comment type="caution">
    <text evidence="1">The sequence shown here is derived from an EMBL/GenBank/DDBJ whole genome shotgun (WGS) entry which is preliminary data.</text>
</comment>
<evidence type="ECO:0000313" key="2">
    <source>
        <dbReference type="Proteomes" id="UP000315914"/>
    </source>
</evidence>